<evidence type="ECO:0000259" key="6">
    <source>
        <dbReference type="PROSITE" id="PS50983"/>
    </source>
</evidence>
<dbReference type="InterPro" id="IPR033870">
    <property type="entry name" value="FatB"/>
</dbReference>
<dbReference type="EMBL" id="BMQJ01000019">
    <property type="protein sequence ID" value="GGQ23846.1"/>
    <property type="molecule type" value="Genomic_DNA"/>
</dbReference>
<gene>
    <name evidence="7" type="primary">yclQ</name>
    <name evidence="7" type="ORF">GCM10010140_62690</name>
</gene>
<protein>
    <submittedName>
        <fullName evidence="7">ABC transporter solute-binding protein YclQ</fullName>
    </submittedName>
</protein>
<evidence type="ECO:0000256" key="3">
    <source>
        <dbReference type="ARBA" id="ARBA00022448"/>
    </source>
</evidence>
<comment type="similarity">
    <text evidence="2">Belongs to the bacterial solute-binding protein 8 family.</text>
</comment>
<dbReference type="CDD" id="cd01140">
    <property type="entry name" value="FatB"/>
    <property type="match status" value="1"/>
</dbReference>
<keyword evidence="3" id="KW-0813">Transport</keyword>
<keyword evidence="4 5" id="KW-0732">Signal</keyword>
<comment type="caution">
    <text evidence="7">The sequence shown here is derived from an EMBL/GenBank/DDBJ whole genome shotgun (WGS) entry which is preliminary data.</text>
</comment>
<dbReference type="InterPro" id="IPR051313">
    <property type="entry name" value="Bact_iron-sidero_bind"/>
</dbReference>
<dbReference type="PANTHER" id="PTHR30532:SF28">
    <property type="entry name" value="PETROBACTIN-BINDING PROTEIN YCLQ"/>
    <property type="match status" value="1"/>
</dbReference>
<dbReference type="PROSITE" id="PS51257">
    <property type="entry name" value="PROKAR_LIPOPROTEIN"/>
    <property type="match status" value="1"/>
</dbReference>
<dbReference type="SUPFAM" id="SSF53807">
    <property type="entry name" value="Helical backbone' metal receptor"/>
    <property type="match status" value="1"/>
</dbReference>
<feature type="chain" id="PRO_5047085787" evidence="5">
    <location>
        <begin position="27"/>
        <end position="321"/>
    </location>
</feature>
<dbReference type="InterPro" id="IPR002491">
    <property type="entry name" value="ABC_transptr_periplasmic_BD"/>
</dbReference>
<reference evidence="8" key="1">
    <citation type="journal article" date="2019" name="Int. J. Syst. Evol. Microbiol.">
        <title>The Global Catalogue of Microorganisms (GCM) 10K type strain sequencing project: providing services to taxonomists for standard genome sequencing and annotation.</title>
        <authorList>
            <consortium name="The Broad Institute Genomics Platform"/>
            <consortium name="The Broad Institute Genome Sequencing Center for Infectious Disease"/>
            <person name="Wu L."/>
            <person name="Ma J."/>
        </authorList>
    </citation>
    <scope>NUCLEOTIDE SEQUENCE [LARGE SCALE GENOMIC DNA]</scope>
    <source>
        <strain evidence="8">JCM 3115</strain>
    </source>
</reference>
<name>A0ABQ2RFD2_9ACTN</name>
<dbReference type="RefSeq" id="WP_189250041.1">
    <property type="nucleotide sequence ID" value="NZ_BMQJ01000019.1"/>
</dbReference>
<feature type="signal peptide" evidence="5">
    <location>
        <begin position="1"/>
        <end position="26"/>
    </location>
</feature>
<proteinExistence type="inferred from homology"/>
<evidence type="ECO:0000256" key="1">
    <source>
        <dbReference type="ARBA" id="ARBA00004196"/>
    </source>
</evidence>
<comment type="subcellular location">
    <subcellularLocation>
        <location evidence="1">Cell envelope</location>
    </subcellularLocation>
</comment>
<dbReference type="PROSITE" id="PS50983">
    <property type="entry name" value="FE_B12_PBP"/>
    <property type="match status" value="1"/>
</dbReference>
<accession>A0ABQ2RFD2</accession>
<dbReference type="PANTHER" id="PTHR30532">
    <property type="entry name" value="IRON III DICITRATE-BINDING PERIPLASMIC PROTEIN"/>
    <property type="match status" value="1"/>
</dbReference>
<feature type="domain" description="Fe/B12 periplasmic-binding" evidence="6">
    <location>
        <begin position="63"/>
        <end position="321"/>
    </location>
</feature>
<evidence type="ECO:0000313" key="7">
    <source>
        <dbReference type="EMBL" id="GGQ23846.1"/>
    </source>
</evidence>
<dbReference type="Proteomes" id="UP000611554">
    <property type="component" value="Unassembled WGS sequence"/>
</dbReference>
<dbReference type="Pfam" id="PF01497">
    <property type="entry name" value="Peripla_BP_2"/>
    <property type="match status" value="1"/>
</dbReference>
<evidence type="ECO:0000256" key="4">
    <source>
        <dbReference type="ARBA" id="ARBA00022729"/>
    </source>
</evidence>
<organism evidence="7 8">
    <name type="scientific">Streptosporangium pseudovulgare</name>
    <dbReference type="NCBI Taxonomy" id="35765"/>
    <lineage>
        <taxon>Bacteria</taxon>
        <taxon>Bacillati</taxon>
        <taxon>Actinomycetota</taxon>
        <taxon>Actinomycetes</taxon>
        <taxon>Streptosporangiales</taxon>
        <taxon>Streptosporangiaceae</taxon>
        <taxon>Streptosporangium</taxon>
    </lineage>
</organism>
<sequence length="321" mass="33026">MHRRPIRGRLLGALLLPLLLTLAACGGTTGTDASAAAGGAGGAGDVTVTHARGTTKVPASPKKVVVFDVGVLATLDELGVRVSGVPVVENLPDGLAEYATDAYPKVGSLFEPDYEKVNALEPDLIVVAGRSSAAYPKLAEIAPTVDLTVDNAHFLTSLRQRVETLGTIFGKQSEITRRLDAIDASVARVKAAAGDRTGLVVLTTGGKISAYGPGSRFGLVHDALGVKPAAGGLSTDVHGNAVSAEFIAKADPDLLYVVDRDSAIGQDGAAAKQVLDNELVNGTRAARNGKIVYLDSFTWYVAPTALSSVEAMIKAVGDSLS</sequence>
<dbReference type="Gene3D" id="3.40.50.1980">
    <property type="entry name" value="Nitrogenase molybdenum iron protein domain"/>
    <property type="match status" value="2"/>
</dbReference>
<evidence type="ECO:0000256" key="2">
    <source>
        <dbReference type="ARBA" id="ARBA00008814"/>
    </source>
</evidence>
<evidence type="ECO:0000256" key="5">
    <source>
        <dbReference type="SAM" id="SignalP"/>
    </source>
</evidence>
<evidence type="ECO:0000313" key="8">
    <source>
        <dbReference type="Proteomes" id="UP000611554"/>
    </source>
</evidence>
<keyword evidence="8" id="KW-1185">Reference proteome</keyword>